<dbReference type="AlphaFoldDB" id="A0A6A4GBB3"/>
<dbReference type="InterPro" id="IPR008271">
    <property type="entry name" value="Ser/Thr_kinase_AS"/>
</dbReference>
<evidence type="ECO:0000313" key="2">
    <source>
        <dbReference type="EMBL" id="KAE9382783.1"/>
    </source>
</evidence>
<dbReference type="GO" id="GO:0005524">
    <property type="term" value="F:ATP binding"/>
    <property type="evidence" value="ECO:0007669"/>
    <property type="project" value="InterPro"/>
</dbReference>
<dbReference type="Gene3D" id="1.10.510.10">
    <property type="entry name" value="Transferase(Phosphotransferase) domain 1"/>
    <property type="match status" value="1"/>
</dbReference>
<sequence length="510" mass="58799">MSEVLDCRYGGLCLVEEGNADAFMASWEFCQKYAQERAQKIAQERAQHLRDTWEKRGLLPYLDIAFDLTNCDDPKFPRKSDLDDNRVYLWIDSVGDIPNFVKTKKDQLEAKRPGFSAQQWMINYAEACFKHHGLSISEFFEKEQSTDHSTGDSSSSQFRLEAQYISTDAIRKENLAKPTYLQGPARECTFSPLLGVITASDKLSESESRSLLCSAETPLPEHMGFLYFKADQVSERDNKDWWRRHLHLTHYKPDATLVDGHFIIFLAEIYSITKKSKRADFRRLLLRAAFYVRFMKIALQKDICLPIFYVNAQWEGECFLVFEHTDKNIYYCSSNYSIKSPTFPLQDRHSRAHFHLRLLNACDPRYYTQTSEQELYLQEVWSDINEVLDEGHTESLVPAKRKAVAESTSPETSTKNEKISLSRAVHFLHTRLTVAHMDIKPDNLVLDVVDDDKYRSRPTLKVIDFNISILDRAHLSTSGIRGTIGYMAPEVEEGKSYFPFLPIATRAAAL</sequence>
<dbReference type="PROSITE" id="PS50011">
    <property type="entry name" value="PROTEIN_KINASE_DOM"/>
    <property type="match status" value="1"/>
</dbReference>
<protein>
    <recommendedName>
        <fullName evidence="1">Protein kinase domain-containing protein</fullName>
    </recommendedName>
</protein>
<dbReference type="GO" id="GO:0004672">
    <property type="term" value="F:protein kinase activity"/>
    <property type="evidence" value="ECO:0007669"/>
    <property type="project" value="InterPro"/>
</dbReference>
<dbReference type="InterPro" id="IPR000719">
    <property type="entry name" value="Prot_kinase_dom"/>
</dbReference>
<dbReference type="Pfam" id="PF00069">
    <property type="entry name" value="Pkinase"/>
    <property type="match status" value="1"/>
</dbReference>
<feature type="domain" description="Protein kinase" evidence="1">
    <location>
        <begin position="307"/>
        <end position="510"/>
    </location>
</feature>
<evidence type="ECO:0000313" key="3">
    <source>
        <dbReference type="Proteomes" id="UP000799118"/>
    </source>
</evidence>
<proteinExistence type="predicted"/>
<evidence type="ECO:0000259" key="1">
    <source>
        <dbReference type="PROSITE" id="PS50011"/>
    </source>
</evidence>
<gene>
    <name evidence="2" type="ORF">BT96DRAFT_1010043</name>
</gene>
<dbReference type="EMBL" id="ML770992">
    <property type="protein sequence ID" value="KAE9382783.1"/>
    <property type="molecule type" value="Genomic_DNA"/>
</dbReference>
<reference evidence="2" key="1">
    <citation type="journal article" date="2019" name="Environ. Microbiol.">
        <title>Fungal ecological strategies reflected in gene transcription - a case study of two litter decomposers.</title>
        <authorList>
            <person name="Barbi F."/>
            <person name="Kohler A."/>
            <person name="Barry K."/>
            <person name="Baskaran P."/>
            <person name="Daum C."/>
            <person name="Fauchery L."/>
            <person name="Ihrmark K."/>
            <person name="Kuo A."/>
            <person name="LaButti K."/>
            <person name="Lipzen A."/>
            <person name="Morin E."/>
            <person name="Grigoriev I.V."/>
            <person name="Henrissat B."/>
            <person name="Lindahl B."/>
            <person name="Martin F."/>
        </authorList>
    </citation>
    <scope>NUCLEOTIDE SEQUENCE</scope>
    <source>
        <strain evidence="2">JB14</strain>
    </source>
</reference>
<dbReference type="Proteomes" id="UP000799118">
    <property type="component" value="Unassembled WGS sequence"/>
</dbReference>
<dbReference type="OrthoDB" id="4062651at2759"/>
<name>A0A6A4GBB3_9AGAR</name>
<dbReference type="SUPFAM" id="SSF56112">
    <property type="entry name" value="Protein kinase-like (PK-like)"/>
    <property type="match status" value="1"/>
</dbReference>
<dbReference type="PROSITE" id="PS00108">
    <property type="entry name" value="PROTEIN_KINASE_ST"/>
    <property type="match status" value="1"/>
</dbReference>
<keyword evidence="3" id="KW-1185">Reference proteome</keyword>
<organism evidence="2 3">
    <name type="scientific">Gymnopus androsaceus JB14</name>
    <dbReference type="NCBI Taxonomy" id="1447944"/>
    <lineage>
        <taxon>Eukaryota</taxon>
        <taxon>Fungi</taxon>
        <taxon>Dikarya</taxon>
        <taxon>Basidiomycota</taxon>
        <taxon>Agaricomycotina</taxon>
        <taxon>Agaricomycetes</taxon>
        <taxon>Agaricomycetidae</taxon>
        <taxon>Agaricales</taxon>
        <taxon>Marasmiineae</taxon>
        <taxon>Omphalotaceae</taxon>
        <taxon>Gymnopus</taxon>
    </lineage>
</organism>
<dbReference type="InterPro" id="IPR011009">
    <property type="entry name" value="Kinase-like_dom_sf"/>
</dbReference>
<accession>A0A6A4GBB3</accession>